<dbReference type="Gene3D" id="3.20.20.70">
    <property type="entry name" value="Aldolase class I"/>
    <property type="match status" value="1"/>
</dbReference>
<name>A0ABP1BNX9_9BRYO</name>
<feature type="domain" description="NADH:flavin oxidoreductase/NADH oxidase N-terminal" evidence="4">
    <location>
        <begin position="3"/>
        <end position="219"/>
    </location>
</feature>
<evidence type="ECO:0000256" key="2">
    <source>
        <dbReference type="ARBA" id="ARBA00005979"/>
    </source>
</evidence>
<dbReference type="InterPro" id="IPR013785">
    <property type="entry name" value="Aldolase_TIM"/>
</dbReference>
<keyword evidence="3" id="KW-0285">Flavoprotein</keyword>
<dbReference type="PANTHER" id="PTHR22893:SF91">
    <property type="entry name" value="NADPH DEHYDROGENASE 2-RELATED"/>
    <property type="match status" value="1"/>
</dbReference>
<proteinExistence type="inferred from homology"/>
<accession>A0ABP1BNX9</accession>
<dbReference type="InterPro" id="IPR045247">
    <property type="entry name" value="Oye-like"/>
</dbReference>
<gene>
    <name evidence="5" type="ORF">CSSPJE1EN2_LOCUS19533</name>
</gene>
<sequence length="290" mass="32144">MPLLTPYQLGPFHLSHRSKLLQHPATGFRFFLDLHHAAIYYAQRTTPDGLLIAEATAITEGGNGYPCTPGIWTREQVEAWKPVVKAVHYKGGYFFCQIWHFGHVSHTAYQPIGAAPVSLTTKRFKHGQYVELYCIGAHNAIDVGFDGVDIHGAHGYSIDQFLKDGVNDRSDKYGGSVENRCRFALEVTDVVTKEIGSWRVGIRISPFADYADASDSDPITPGIQLAHALNPFNLLYLHCVEPRMKSPGLLFMLLSRSTNRSPSTFKILSLVTLTTLPWIDTNAAADVKAT</sequence>
<organism evidence="5 6">
    <name type="scientific">Sphagnum jensenii</name>
    <dbReference type="NCBI Taxonomy" id="128206"/>
    <lineage>
        <taxon>Eukaryota</taxon>
        <taxon>Viridiplantae</taxon>
        <taxon>Streptophyta</taxon>
        <taxon>Embryophyta</taxon>
        <taxon>Bryophyta</taxon>
        <taxon>Sphagnophytina</taxon>
        <taxon>Sphagnopsida</taxon>
        <taxon>Sphagnales</taxon>
        <taxon>Sphagnaceae</taxon>
        <taxon>Sphagnum</taxon>
    </lineage>
</organism>
<dbReference type="EMBL" id="OZ023707">
    <property type="protein sequence ID" value="CAK9877708.1"/>
    <property type="molecule type" value="Genomic_DNA"/>
</dbReference>
<protein>
    <recommendedName>
        <fullName evidence="4">NADH:flavin oxidoreductase/NADH oxidase N-terminal domain-containing protein</fullName>
    </recommendedName>
</protein>
<keyword evidence="3" id="KW-0288">FMN</keyword>
<dbReference type="Pfam" id="PF00724">
    <property type="entry name" value="Oxidored_FMN"/>
    <property type="match status" value="1"/>
</dbReference>
<dbReference type="InterPro" id="IPR001155">
    <property type="entry name" value="OxRdtase_FMN_N"/>
</dbReference>
<dbReference type="PANTHER" id="PTHR22893">
    <property type="entry name" value="NADH OXIDOREDUCTASE-RELATED"/>
    <property type="match status" value="1"/>
</dbReference>
<keyword evidence="6" id="KW-1185">Reference proteome</keyword>
<evidence type="ECO:0000259" key="4">
    <source>
        <dbReference type="Pfam" id="PF00724"/>
    </source>
</evidence>
<comment type="cofactor">
    <cofactor evidence="1">
        <name>FMN</name>
        <dbReference type="ChEBI" id="CHEBI:58210"/>
    </cofactor>
</comment>
<dbReference type="Proteomes" id="UP001497522">
    <property type="component" value="Chromosome 6"/>
</dbReference>
<evidence type="ECO:0000256" key="3">
    <source>
        <dbReference type="ARBA" id="ARBA00022643"/>
    </source>
</evidence>
<dbReference type="SUPFAM" id="SSF51395">
    <property type="entry name" value="FMN-linked oxidoreductases"/>
    <property type="match status" value="1"/>
</dbReference>
<reference evidence="5" key="1">
    <citation type="submission" date="2024-03" db="EMBL/GenBank/DDBJ databases">
        <authorList>
            <consortium name="ELIXIR-Norway"/>
            <consortium name="Elixir Norway"/>
        </authorList>
    </citation>
    <scope>NUCLEOTIDE SEQUENCE</scope>
</reference>
<evidence type="ECO:0000313" key="5">
    <source>
        <dbReference type="EMBL" id="CAK9877708.1"/>
    </source>
</evidence>
<comment type="similarity">
    <text evidence="2">Belongs to the NADH:flavin oxidoreductase/NADH oxidase family.</text>
</comment>
<evidence type="ECO:0000256" key="1">
    <source>
        <dbReference type="ARBA" id="ARBA00001917"/>
    </source>
</evidence>
<evidence type="ECO:0000313" key="6">
    <source>
        <dbReference type="Proteomes" id="UP001497522"/>
    </source>
</evidence>